<comment type="caution">
    <text evidence="9">The sequence shown here is derived from an EMBL/GenBank/DDBJ whole genome shotgun (WGS) entry which is preliminary data.</text>
</comment>
<feature type="transmembrane region" description="Helical" evidence="7">
    <location>
        <begin position="294"/>
        <end position="319"/>
    </location>
</feature>
<dbReference type="GO" id="GO:0015179">
    <property type="term" value="F:L-amino acid transmembrane transporter activity"/>
    <property type="evidence" value="ECO:0007669"/>
    <property type="project" value="TreeGrafter"/>
</dbReference>
<feature type="transmembrane region" description="Helical" evidence="7">
    <location>
        <begin position="222"/>
        <end position="243"/>
    </location>
</feature>
<reference evidence="9 10" key="1">
    <citation type="journal article" date="2018" name="G3 (Bethesda)">
        <title>Phylogenetic and Phylogenomic Definition of Rhizopus Species.</title>
        <authorList>
            <person name="Gryganskyi A.P."/>
            <person name="Golan J."/>
            <person name="Dolatabadi S."/>
            <person name="Mondo S."/>
            <person name="Robb S."/>
            <person name="Idnurm A."/>
            <person name="Muszewska A."/>
            <person name="Steczkiewicz K."/>
            <person name="Masonjones S."/>
            <person name="Liao H.L."/>
            <person name="Gajdeczka M.T."/>
            <person name="Anike F."/>
            <person name="Vuek A."/>
            <person name="Anishchenko I.M."/>
            <person name="Voigt K."/>
            <person name="de Hoog G.S."/>
            <person name="Smith M.E."/>
            <person name="Heitman J."/>
            <person name="Vilgalys R."/>
            <person name="Stajich J.E."/>
        </authorList>
    </citation>
    <scope>NUCLEOTIDE SEQUENCE [LARGE SCALE GENOMIC DNA]</scope>
    <source>
        <strain evidence="9 10">LSU 92-RS-03</strain>
    </source>
</reference>
<feature type="transmembrane region" description="Helical" evidence="7">
    <location>
        <begin position="553"/>
        <end position="574"/>
    </location>
</feature>
<feature type="domain" description="Amino acid transporter transmembrane" evidence="8">
    <location>
        <begin position="220"/>
        <end position="606"/>
    </location>
</feature>
<accession>A0A367JWP7</accession>
<feature type="transmembrane region" description="Helical" evidence="7">
    <location>
        <begin position="484"/>
        <end position="508"/>
    </location>
</feature>
<comment type="similarity">
    <text evidence="2">Belongs to the amino acid/polyamine transporter 2 family.</text>
</comment>
<feature type="transmembrane region" description="Helical" evidence="7">
    <location>
        <begin position="529"/>
        <end position="547"/>
    </location>
</feature>
<dbReference type="Proteomes" id="UP000253551">
    <property type="component" value="Unassembled WGS sequence"/>
</dbReference>
<evidence type="ECO:0000259" key="8">
    <source>
        <dbReference type="Pfam" id="PF01490"/>
    </source>
</evidence>
<evidence type="ECO:0000256" key="4">
    <source>
        <dbReference type="ARBA" id="ARBA00022989"/>
    </source>
</evidence>
<evidence type="ECO:0000313" key="10">
    <source>
        <dbReference type="Proteomes" id="UP000253551"/>
    </source>
</evidence>
<dbReference type="GO" id="GO:0005774">
    <property type="term" value="C:vacuolar membrane"/>
    <property type="evidence" value="ECO:0007669"/>
    <property type="project" value="TreeGrafter"/>
</dbReference>
<dbReference type="EMBL" id="PJQM01002570">
    <property type="protein sequence ID" value="RCH94328.1"/>
    <property type="molecule type" value="Genomic_DNA"/>
</dbReference>
<sequence length="614" mass="67331">MNNSSIPDEKIASLVQQHLVDGSENDNLIIDEATRNSPPILETEIPVPYHLPGAAITHDIYTHANSLVMASSPSARRTKSMTNLKDVPPAISSSNSVNEFENLDKPGGFRRFHVHQQHKLAQKHQEIDESSAFQELFRPDSVCSSTRTNYQTTGLSPKINHFDSKPTRHFLEYLAIASYMNQFAGEDLSDTEEDEEDEESTALLPTQQKAHKKKEVKSKKANVVKTIFLLFKAFIGSGILFLPKAFSNGGLLFSIVTMWFMGGISLYCFLLLLDCKEHLTGSYGDMGGHLYGHWMRRVVLFSIAISQMGFMCGGSIFIVENITEAVRALSNNQIHLNNAVVFVMLAILLIPLVLIRNIAKLSPTALLSDALIVGGLIALLAFDCIEIFKQGEPQTGPGIHWIFNSAHYSVFIGTAVYSFEGIGLIIPIRDSMEKPEKFPAVLTFVMILVASTLCAVGTLGYVAFGENIKTVALLNLPPGIIPNSVQLGYAIAVLLSNALTLFPTIRIIEQALFGERTGKHNMGIKWQKNALRASVVIVGTLVAWAGANDLDKFISLIGSVCCCPLSLIFPPLFHLALPSTKGTKKIIDIILIGFGSAVMLFTFYNTSKQWATVG</sequence>
<dbReference type="InterPro" id="IPR013057">
    <property type="entry name" value="AA_transpt_TM"/>
</dbReference>
<feature type="transmembrane region" description="Helical" evidence="7">
    <location>
        <begin position="408"/>
        <end position="428"/>
    </location>
</feature>
<organism evidence="9 10">
    <name type="scientific">Rhizopus stolonifer</name>
    <name type="common">Rhizopus nigricans</name>
    <dbReference type="NCBI Taxonomy" id="4846"/>
    <lineage>
        <taxon>Eukaryota</taxon>
        <taxon>Fungi</taxon>
        <taxon>Fungi incertae sedis</taxon>
        <taxon>Mucoromycota</taxon>
        <taxon>Mucoromycotina</taxon>
        <taxon>Mucoromycetes</taxon>
        <taxon>Mucorales</taxon>
        <taxon>Mucorineae</taxon>
        <taxon>Rhizopodaceae</taxon>
        <taxon>Rhizopus</taxon>
    </lineage>
</organism>
<gene>
    <name evidence="9" type="ORF">CU098_005001</name>
</gene>
<dbReference type="AlphaFoldDB" id="A0A367JWP7"/>
<keyword evidence="10" id="KW-1185">Reference proteome</keyword>
<feature type="transmembrane region" description="Helical" evidence="7">
    <location>
        <begin position="366"/>
        <end position="388"/>
    </location>
</feature>
<feature type="transmembrane region" description="Helical" evidence="7">
    <location>
        <begin position="339"/>
        <end position="359"/>
    </location>
</feature>
<keyword evidence="5 7" id="KW-0472">Membrane</keyword>
<keyword evidence="4 7" id="KW-1133">Transmembrane helix</keyword>
<protein>
    <recommendedName>
        <fullName evidence="8">Amino acid transporter transmembrane domain-containing protein</fullName>
    </recommendedName>
</protein>
<keyword evidence="3 7" id="KW-0812">Transmembrane</keyword>
<evidence type="ECO:0000256" key="6">
    <source>
        <dbReference type="SAM" id="MobiDB-lite"/>
    </source>
</evidence>
<feature type="transmembrane region" description="Helical" evidence="7">
    <location>
        <begin position="586"/>
        <end position="604"/>
    </location>
</feature>
<evidence type="ECO:0000256" key="5">
    <source>
        <dbReference type="ARBA" id="ARBA00023136"/>
    </source>
</evidence>
<feature type="region of interest" description="Disordered" evidence="6">
    <location>
        <begin position="187"/>
        <end position="209"/>
    </location>
</feature>
<evidence type="ECO:0000256" key="7">
    <source>
        <dbReference type="SAM" id="Phobius"/>
    </source>
</evidence>
<comment type="subcellular location">
    <subcellularLocation>
        <location evidence="1">Membrane</location>
        <topology evidence="1">Multi-pass membrane protein</topology>
    </subcellularLocation>
</comment>
<evidence type="ECO:0000256" key="2">
    <source>
        <dbReference type="ARBA" id="ARBA00008066"/>
    </source>
</evidence>
<feature type="transmembrane region" description="Helical" evidence="7">
    <location>
        <begin position="249"/>
        <end position="273"/>
    </location>
</feature>
<evidence type="ECO:0000256" key="1">
    <source>
        <dbReference type="ARBA" id="ARBA00004141"/>
    </source>
</evidence>
<dbReference type="OrthoDB" id="1684102at2759"/>
<feature type="transmembrane region" description="Helical" evidence="7">
    <location>
        <begin position="440"/>
        <end position="464"/>
    </location>
</feature>
<dbReference type="STRING" id="4846.A0A367JWP7"/>
<evidence type="ECO:0000313" key="9">
    <source>
        <dbReference type="EMBL" id="RCH94328.1"/>
    </source>
</evidence>
<dbReference type="Pfam" id="PF01490">
    <property type="entry name" value="Aa_trans"/>
    <property type="match status" value="1"/>
</dbReference>
<dbReference type="PANTHER" id="PTHR22950">
    <property type="entry name" value="AMINO ACID TRANSPORTER"/>
    <property type="match status" value="1"/>
</dbReference>
<dbReference type="PANTHER" id="PTHR22950:SF666">
    <property type="entry name" value="VACUOLAR AMINO ACID TRANSPORTER 4"/>
    <property type="match status" value="1"/>
</dbReference>
<feature type="compositionally biased region" description="Acidic residues" evidence="6">
    <location>
        <begin position="187"/>
        <end position="200"/>
    </location>
</feature>
<proteinExistence type="inferred from homology"/>
<evidence type="ECO:0000256" key="3">
    <source>
        <dbReference type="ARBA" id="ARBA00022692"/>
    </source>
</evidence>
<name>A0A367JWP7_RHIST</name>